<dbReference type="PANTHER" id="PTHR22803">
    <property type="entry name" value="MANNOSE, PHOSPHOLIPASE, LECTIN RECEPTOR RELATED"/>
    <property type="match status" value="1"/>
</dbReference>
<protein>
    <recommendedName>
        <fullName evidence="2">C-type lectin domain-containing protein</fullName>
    </recommendedName>
</protein>
<dbReference type="EnsemblMetazoa" id="G28481.3">
    <property type="protein sequence ID" value="G28481.3:cds"/>
    <property type="gene ID" value="G28481"/>
</dbReference>
<dbReference type="AlphaFoldDB" id="A0A8W8LIZ8"/>
<evidence type="ECO:0000313" key="3">
    <source>
        <dbReference type="EnsemblMetazoa" id="G28481.2:cds"/>
    </source>
</evidence>
<dbReference type="SUPFAM" id="SSF56436">
    <property type="entry name" value="C-type lectin-like"/>
    <property type="match status" value="1"/>
</dbReference>
<keyword evidence="1" id="KW-0732">Signal</keyword>
<dbReference type="Gene3D" id="3.10.100.10">
    <property type="entry name" value="Mannose-Binding Protein A, subunit A"/>
    <property type="match status" value="1"/>
</dbReference>
<dbReference type="Proteomes" id="UP000005408">
    <property type="component" value="Unassembled WGS sequence"/>
</dbReference>
<dbReference type="CDD" id="cd00037">
    <property type="entry name" value="CLECT"/>
    <property type="match status" value="1"/>
</dbReference>
<feature type="domain" description="C-type lectin" evidence="2">
    <location>
        <begin position="29"/>
        <end position="150"/>
    </location>
</feature>
<feature type="chain" id="PRO_5042431604" description="C-type lectin domain-containing protein" evidence="1">
    <location>
        <begin position="21"/>
        <end position="164"/>
    </location>
</feature>
<dbReference type="InterPro" id="IPR016187">
    <property type="entry name" value="CTDL_fold"/>
</dbReference>
<proteinExistence type="predicted"/>
<sequence>MENLSTVVLLACLYFPFSEASCVHGWVTFRDKCYFFGKTKETWYAASALCQSFGSKLAEPVTQEEVVFLGRETMQIGNNGDYFIGIHDIFLEGEWMYAYSRKPVTLTMPWASGNPDNYHEEDCVEIDSSPQFHGMWGDALCSYPLYYICEYDSSEYIQAPAVIG</sequence>
<evidence type="ECO:0000259" key="2">
    <source>
        <dbReference type="PROSITE" id="PS50041"/>
    </source>
</evidence>
<dbReference type="RefSeq" id="XP_034304723.1">
    <property type="nucleotide sequence ID" value="XM_034448832.2"/>
</dbReference>
<dbReference type="GeneID" id="105322478"/>
<dbReference type="InterPro" id="IPR016186">
    <property type="entry name" value="C-type_lectin-like/link_sf"/>
</dbReference>
<dbReference type="EnsemblMetazoa" id="G28481.2">
    <property type="protein sequence ID" value="G28481.2:cds"/>
    <property type="gene ID" value="G28481"/>
</dbReference>
<dbReference type="InterPro" id="IPR050111">
    <property type="entry name" value="C-type_lectin/snaclec_domain"/>
</dbReference>
<evidence type="ECO:0000256" key="1">
    <source>
        <dbReference type="SAM" id="SignalP"/>
    </source>
</evidence>
<dbReference type="Pfam" id="PF00059">
    <property type="entry name" value="Lectin_C"/>
    <property type="match status" value="1"/>
</dbReference>
<dbReference type="SMART" id="SM00034">
    <property type="entry name" value="CLECT"/>
    <property type="match status" value="1"/>
</dbReference>
<organism evidence="3 4">
    <name type="scientific">Magallana gigas</name>
    <name type="common">Pacific oyster</name>
    <name type="synonym">Crassostrea gigas</name>
    <dbReference type="NCBI Taxonomy" id="29159"/>
    <lineage>
        <taxon>Eukaryota</taxon>
        <taxon>Metazoa</taxon>
        <taxon>Spiralia</taxon>
        <taxon>Lophotrochozoa</taxon>
        <taxon>Mollusca</taxon>
        <taxon>Bivalvia</taxon>
        <taxon>Autobranchia</taxon>
        <taxon>Pteriomorphia</taxon>
        <taxon>Ostreida</taxon>
        <taxon>Ostreoidea</taxon>
        <taxon>Ostreidae</taxon>
        <taxon>Magallana</taxon>
    </lineage>
</organism>
<feature type="signal peptide" evidence="1">
    <location>
        <begin position="1"/>
        <end position="20"/>
    </location>
</feature>
<dbReference type="InterPro" id="IPR001304">
    <property type="entry name" value="C-type_lectin-like"/>
</dbReference>
<keyword evidence="4" id="KW-1185">Reference proteome</keyword>
<name>A0A8W8LIZ8_MAGGI</name>
<accession>A0A8W8LIZ8</accession>
<reference evidence="3" key="1">
    <citation type="submission" date="2022-08" db="UniProtKB">
        <authorList>
            <consortium name="EnsemblMetazoa"/>
        </authorList>
    </citation>
    <scope>IDENTIFICATION</scope>
    <source>
        <strain evidence="3">05x7-T-G4-1.051#20</strain>
    </source>
</reference>
<dbReference type="PROSITE" id="PS50041">
    <property type="entry name" value="C_TYPE_LECTIN_2"/>
    <property type="match status" value="1"/>
</dbReference>
<evidence type="ECO:0000313" key="4">
    <source>
        <dbReference type="Proteomes" id="UP000005408"/>
    </source>
</evidence>